<dbReference type="GO" id="GO:0030234">
    <property type="term" value="F:enzyme regulator activity"/>
    <property type="evidence" value="ECO:0007669"/>
    <property type="project" value="InterPro"/>
</dbReference>
<dbReference type="InterPro" id="IPR002187">
    <property type="entry name" value="N-reg_PII"/>
</dbReference>
<evidence type="ECO:0000313" key="1">
    <source>
        <dbReference type="EMBL" id="TVT24226.1"/>
    </source>
</evidence>
<accession>A0A558AIY2</accession>
<gene>
    <name evidence="1" type="ORF">FNH06_06545</name>
</gene>
<sequence>MQDTKDVLTTFGVRGLTVREVFTLTGDRPRVEIYRGQRVATNLQPSVRADVPAADDEVQDLVHIIRQVAGAATTAGKGWIWGTPVEFLLCIRTGGYWGRRDVTSGSHLFG</sequence>
<name>A0A558AIY2_9PSEU</name>
<keyword evidence="2" id="KW-1185">Reference proteome</keyword>
<dbReference type="SUPFAM" id="SSF54913">
    <property type="entry name" value="GlnB-like"/>
    <property type="match status" value="1"/>
</dbReference>
<protein>
    <submittedName>
        <fullName evidence="1">Uncharacterized protein</fullName>
    </submittedName>
</protein>
<dbReference type="SMART" id="SM00938">
    <property type="entry name" value="P-II"/>
    <property type="match status" value="1"/>
</dbReference>
<dbReference type="EMBL" id="VJZA01000007">
    <property type="protein sequence ID" value="TVT24226.1"/>
    <property type="molecule type" value="Genomic_DNA"/>
</dbReference>
<dbReference type="GO" id="GO:0006808">
    <property type="term" value="P:regulation of nitrogen utilization"/>
    <property type="evidence" value="ECO:0007669"/>
    <property type="project" value="InterPro"/>
</dbReference>
<proteinExistence type="predicted"/>
<dbReference type="AlphaFoldDB" id="A0A558AIY2"/>
<dbReference type="InterPro" id="IPR011322">
    <property type="entry name" value="N-reg_PII-like_a/b"/>
</dbReference>
<comment type="caution">
    <text evidence="1">The sequence shown here is derived from an EMBL/GenBank/DDBJ whole genome shotgun (WGS) entry which is preliminary data.</text>
</comment>
<evidence type="ECO:0000313" key="2">
    <source>
        <dbReference type="Proteomes" id="UP000318578"/>
    </source>
</evidence>
<reference evidence="1 2" key="1">
    <citation type="submission" date="2019-07" db="EMBL/GenBank/DDBJ databases">
        <title>New species of Amycolatopsis and Streptomyces.</title>
        <authorList>
            <person name="Duangmal K."/>
            <person name="Teo W.F.A."/>
            <person name="Lipun K."/>
        </authorList>
    </citation>
    <scope>NUCLEOTIDE SEQUENCE [LARGE SCALE GENOMIC DNA]</scope>
    <source>
        <strain evidence="1 2">JCM 30562</strain>
    </source>
</reference>
<dbReference type="PROSITE" id="PS51343">
    <property type="entry name" value="PII_GLNB_DOM"/>
    <property type="match status" value="1"/>
</dbReference>
<dbReference type="Gene3D" id="3.30.70.120">
    <property type="match status" value="1"/>
</dbReference>
<dbReference type="OrthoDB" id="9802729at2"/>
<dbReference type="InterPro" id="IPR015867">
    <property type="entry name" value="N-reg_PII/ATP_PRibTrfase_C"/>
</dbReference>
<dbReference type="Proteomes" id="UP000318578">
    <property type="component" value="Unassembled WGS sequence"/>
</dbReference>
<organism evidence="1 2">
    <name type="scientific">Amycolatopsis acidiphila</name>
    <dbReference type="NCBI Taxonomy" id="715473"/>
    <lineage>
        <taxon>Bacteria</taxon>
        <taxon>Bacillati</taxon>
        <taxon>Actinomycetota</taxon>
        <taxon>Actinomycetes</taxon>
        <taxon>Pseudonocardiales</taxon>
        <taxon>Pseudonocardiaceae</taxon>
        <taxon>Amycolatopsis</taxon>
    </lineage>
</organism>